<evidence type="ECO:0000313" key="2">
    <source>
        <dbReference type="EMBL" id="SDH89679.1"/>
    </source>
</evidence>
<proteinExistence type="predicted"/>
<name>A0A1G8G5M0_9PSED</name>
<dbReference type="InterPro" id="IPR032543">
    <property type="entry name" value="DUF4946"/>
</dbReference>
<dbReference type="EMBL" id="FNDS01000004">
    <property type="protein sequence ID" value="SDH89679.1"/>
    <property type="molecule type" value="Genomic_DNA"/>
</dbReference>
<feature type="chain" id="PRO_5011752927" description="DUF4946 domain-containing protein" evidence="1">
    <location>
        <begin position="24"/>
        <end position="175"/>
    </location>
</feature>
<reference evidence="3" key="1">
    <citation type="submission" date="2016-10" db="EMBL/GenBank/DDBJ databases">
        <authorList>
            <person name="Varghese N."/>
            <person name="Submissions S."/>
        </authorList>
    </citation>
    <scope>NUCLEOTIDE SEQUENCE [LARGE SCALE GENOMIC DNA]</scope>
    <source>
        <strain evidence="3">CCM 7469</strain>
    </source>
</reference>
<dbReference type="RefSeq" id="WP_090262462.1">
    <property type="nucleotide sequence ID" value="NZ_FNDS01000004.1"/>
</dbReference>
<keyword evidence="1" id="KW-0732">Signal</keyword>
<evidence type="ECO:0000313" key="3">
    <source>
        <dbReference type="Proteomes" id="UP000199636"/>
    </source>
</evidence>
<dbReference type="Gene3D" id="3.40.1000.10">
    <property type="entry name" value="Mog1/PsbP, alpha/beta/alpha sandwich"/>
    <property type="match status" value="1"/>
</dbReference>
<dbReference type="Proteomes" id="UP000199636">
    <property type="component" value="Unassembled WGS sequence"/>
</dbReference>
<protein>
    <recommendedName>
        <fullName evidence="4">DUF4946 domain-containing protein</fullName>
    </recommendedName>
</protein>
<organism evidence="2 3">
    <name type="scientific">Pseudomonas panipatensis</name>
    <dbReference type="NCBI Taxonomy" id="428992"/>
    <lineage>
        <taxon>Bacteria</taxon>
        <taxon>Pseudomonadati</taxon>
        <taxon>Pseudomonadota</taxon>
        <taxon>Gammaproteobacteria</taxon>
        <taxon>Pseudomonadales</taxon>
        <taxon>Pseudomonadaceae</taxon>
        <taxon>Pseudomonas</taxon>
    </lineage>
</organism>
<dbReference type="OrthoDB" id="7014251at2"/>
<feature type="signal peptide" evidence="1">
    <location>
        <begin position="1"/>
        <end position="23"/>
    </location>
</feature>
<evidence type="ECO:0008006" key="4">
    <source>
        <dbReference type="Google" id="ProtNLM"/>
    </source>
</evidence>
<sequence length="175" mass="19008">MRCVGFARLAVLWFCFAAGSAAADALLAWPSAWQVSRVPEVWDGNTEVVRERGIKLAADGSQALVMELTRSRLGRQGEVDALRVILQMRKSLQIDFLQQGFQAACSKPREARLGGLEGVMLVCSISQNGNEVMKQVLQVALGEQAAYSLTYAAPVARYPELAGEVEALKAGLQLR</sequence>
<accession>A0A1G8G5M0</accession>
<dbReference type="Pfam" id="PF16304">
    <property type="entry name" value="DUF4946"/>
    <property type="match status" value="1"/>
</dbReference>
<gene>
    <name evidence="2" type="ORF">SAMN05216272_10425</name>
</gene>
<dbReference type="AlphaFoldDB" id="A0A1G8G5M0"/>
<evidence type="ECO:0000256" key="1">
    <source>
        <dbReference type="SAM" id="SignalP"/>
    </source>
</evidence>
<keyword evidence="3" id="KW-1185">Reference proteome</keyword>